<protein>
    <recommendedName>
        <fullName evidence="2">Impact N-terminal domain-containing protein</fullName>
    </recommendedName>
</protein>
<evidence type="ECO:0000256" key="1">
    <source>
        <dbReference type="ARBA" id="ARBA00007665"/>
    </source>
</evidence>
<dbReference type="AlphaFoldDB" id="S8FG48"/>
<dbReference type="InterPro" id="IPR020568">
    <property type="entry name" value="Ribosomal_Su5_D2-typ_SF"/>
</dbReference>
<dbReference type="Gene3D" id="3.30.230.30">
    <property type="entry name" value="Impact, N-terminal domain"/>
    <property type="match status" value="1"/>
</dbReference>
<dbReference type="Proteomes" id="UP000015241">
    <property type="component" value="Unassembled WGS sequence"/>
</dbReference>
<dbReference type="STRING" id="743788.S8FG48"/>
<dbReference type="EMBL" id="KE504149">
    <property type="protein sequence ID" value="EPT00411.1"/>
    <property type="molecule type" value="Genomic_DNA"/>
</dbReference>
<dbReference type="InParanoid" id="S8FG48"/>
<dbReference type="InterPro" id="IPR001498">
    <property type="entry name" value="Impact_N"/>
</dbReference>
<evidence type="ECO:0000313" key="4">
    <source>
        <dbReference type="Proteomes" id="UP000015241"/>
    </source>
</evidence>
<dbReference type="GO" id="GO:0006446">
    <property type="term" value="P:regulation of translational initiation"/>
    <property type="evidence" value="ECO:0007669"/>
    <property type="project" value="TreeGrafter"/>
</dbReference>
<dbReference type="PANTHER" id="PTHR16301">
    <property type="entry name" value="IMPACT-RELATED"/>
    <property type="match status" value="1"/>
</dbReference>
<dbReference type="PANTHER" id="PTHR16301:SF25">
    <property type="entry name" value="PROTEIN IMPACT"/>
    <property type="match status" value="1"/>
</dbReference>
<dbReference type="OrthoDB" id="69641at2759"/>
<dbReference type="Pfam" id="PF01205">
    <property type="entry name" value="Impact_N"/>
    <property type="match status" value="1"/>
</dbReference>
<evidence type="ECO:0000259" key="2">
    <source>
        <dbReference type="Pfam" id="PF01205"/>
    </source>
</evidence>
<feature type="domain" description="Impact N-terminal" evidence="2">
    <location>
        <begin position="38"/>
        <end position="155"/>
    </location>
</feature>
<organism evidence="3 4">
    <name type="scientific">Fomitopsis schrenkii</name>
    <name type="common">Brown rot fungus</name>
    <dbReference type="NCBI Taxonomy" id="2126942"/>
    <lineage>
        <taxon>Eukaryota</taxon>
        <taxon>Fungi</taxon>
        <taxon>Dikarya</taxon>
        <taxon>Basidiomycota</taxon>
        <taxon>Agaricomycotina</taxon>
        <taxon>Agaricomycetes</taxon>
        <taxon>Polyporales</taxon>
        <taxon>Fomitopsis</taxon>
    </lineage>
</organism>
<dbReference type="eggNOG" id="KOG3299">
    <property type="taxonomic scope" value="Eukaryota"/>
</dbReference>
<comment type="similarity">
    <text evidence="1">Belongs to the IMPACT family.</text>
</comment>
<accession>S8FG48</accession>
<evidence type="ECO:0000313" key="3">
    <source>
        <dbReference type="EMBL" id="EPT00411.1"/>
    </source>
</evidence>
<keyword evidence="4" id="KW-1185">Reference proteome</keyword>
<reference evidence="3 4" key="1">
    <citation type="journal article" date="2012" name="Science">
        <title>The Paleozoic origin of enzymatic lignin decomposition reconstructed from 31 fungal genomes.</title>
        <authorList>
            <person name="Floudas D."/>
            <person name="Binder M."/>
            <person name="Riley R."/>
            <person name="Barry K."/>
            <person name="Blanchette R.A."/>
            <person name="Henrissat B."/>
            <person name="Martinez A.T."/>
            <person name="Otillar R."/>
            <person name="Spatafora J.W."/>
            <person name="Yadav J.S."/>
            <person name="Aerts A."/>
            <person name="Benoit I."/>
            <person name="Boyd A."/>
            <person name="Carlson A."/>
            <person name="Copeland A."/>
            <person name="Coutinho P.M."/>
            <person name="de Vries R.P."/>
            <person name="Ferreira P."/>
            <person name="Findley K."/>
            <person name="Foster B."/>
            <person name="Gaskell J."/>
            <person name="Glotzer D."/>
            <person name="Gorecki P."/>
            <person name="Heitman J."/>
            <person name="Hesse C."/>
            <person name="Hori C."/>
            <person name="Igarashi K."/>
            <person name="Jurgens J.A."/>
            <person name="Kallen N."/>
            <person name="Kersten P."/>
            <person name="Kohler A."/>
            <person name="Kuees U."/>
            <person name="Kumar T.K.A."/>
            <person name="Kuo A."/>
            <person name="LaButti K."/>
            <person name="Larrondo L.F."/>
            <person name="Lindquist E."/>
            <person name="Ling A."/>
            <person name="Lombard V."/>
            <person name="Lucas S."/>
            <person name="Lundell T."/>
            <person name="Martin R."/>
            <person name="McLaughlin D.J."/>
            <person name="Morgenstern I."/>
            <person name="Morin E."/>
            <person name="Murat C."/>
            <person name="Nagy L.G."/>
            <person name="Nolan M."/>
            <person name="Ohm R.A."/>
            <person name="Patyshakuliyeva A."/>
            <person name="Rokas A."/>
            <person name="Ruiz-Duenas F.J."/>
            <person name="Sabat G."/>
            <person name="Salamov A."/>
            <person name="Samejima M."/>
            <person name="Schmutz J."/>
            <person name="Slot J.C."/>
            <person name="St John F."/>
            <person name="Stenlid J."/>
            <person name="Sun H."/>
            <person name="Sun S."/>
            <person name="Syed K."/>
            <person name="Tsang A."/>
            <person name="Wiebenga A."/>
            <person name="Young D."/>
            <person name="Pisabarro A."/>
            <person name="Eastwood D.C."/>
            <person name="Martin F."/>
            <person name="Cullen D."/>
            <person name="Grigoriev I.V."/>
            <person name="Hibbett D.S."/>
        </authorList>
    </citation>
    <scope>NUCLEOTIDE SEQUENCE</scope>
    <source>
        <strain evidence="4">FP-58527</strain>
    </source>
</reference>
<proteinExistence type="inferred from homology"/>
<dbReference type="HOGENOM" id="CLU_075864_0_0_1"/>
<dbReference type="SUPFAM" id="SSF54211">
    <property type="entry name" value="Ribosomal protein S5 domain 2-like"/>
    <property type="match status" value="1"/>
</dbReference>
<dbReference type="InterPro" id="IPR036956">
    <property type="entry name" value="Impact_N_sf"/>
</dbReference>
<dbReference type="GO" id="GO:0140469">
    <property type="term" value="P:GCN2-mediated signaling"/>
    <property type="evidence" value="ECO:0007669"/>
    <property type="project" value="TreeGrafter"/>
</dbReference>
<sequence>MSEQKGTTEHNTLDSFLELPPSHLTLECIATSQEVRDRGSIFVAKIYAVSSVKDAHRIHAHVKHTVHGAKPAPHEVVAWRCMVLKPGKNGLGGPDDFELRTGSVDDGEQWAGGKVLKAMQEEGAIDAVVVASRWYGGIMLGPVRFAHFETCTREVCRTFRLKDEISDLIATVTSLDDILMSLRADLARLTADPSEGESATAMAPVPRKPPNYESLKESLDIAKAKRLVTARENAIKSVKTILKKKKRN</sequence>
<dbReference type="GO" id="GO:0005737">
    <property type="term" value="C:cytoplasm"/>
    <property type="evidence" value="ECO:0007669"/>
    <property type="project" value="TreeGrafter"/>
</dbReference>
<dbReference type="InterPro" id="IPR023582">
    <property type="entry name" value="Impact"/>
</dbReference>
<gene>
    <name evidence="3" type="ORF">FOMPIDRAFT_1122786</name>
</gene>
<name>S8FG48_FOMSC</name>